<dbReference type="Proteomes" id="UP000219897">
    <property type="component" value="Unassembled WGS sequence"/>
</dbReference>
<protein>
    <submittedName>
        <fullName evidence="1">Uncharacterized protein</fullName>
    </submittedName>
</protein>
<dbReference type="EMBL" id="NTYF01000023">
    <property type="protein sequence ID" value="PER55737.1"/>
    <property type="molecule type" value="Genomic_DNA"/>
</dbReference>
<evidence type="ECO:0000313" key="2">
    <source>
        <dbReference type="Proteomes" id="UP000219897"/>
    </source>
</evidence>
<accession>A0ABD6SCT7</accession>
<reference evidence="1 2" key="1">
    <citation type="submission" date="2017-09" db="EMBL/GenBank/DDBJ databases">
        <title>Large-scale bioinformatics analysis of Bacillus genomes uncovers conserved roles of natural products in bacterial physiology.</title>
        <authorList>
            <consortium name="Agbiome Team Llc"/>
            <person name="Bleich R.M."/>
            <person name="Kirk G.J."/>
            <person name="Santa Maria K.C."/>
            <person name="Allen S.E."/>
            <person name="Farag S."/>
            <person name="Shank E.A."/>
            <person name="Bowers A."/>
        </authorList>
    </citation>
    <scope>NUCLEOTIDE SEQUENCE [LARGE SCALE GENOMIC DNA]</scope>
    <source>
        <strain evidence="1 2">AFS005140</strain>
    </source>
</reference>
<evidence type="ECO:0000313" key="1">
    <source>
        <dbReference type="EMBL" id="PER55737.1"/>
    </source>
</evidence>
<dbReference type="AlphaFoldDB" id="A0ABD6SCT7"/>
<comment type="caution">
    <text evidence="1">The sequence shown here is derived from an EMBL/GenBank/DDBJ whole genome shotgun (WGS) entry which is preliminary data.</text>
</comment>
<proteinExistence type="predicted"/>
<name>A0ABD6SCT7_BACTU</name>
<dbReference type="RefSeq" id="WP_098317077.1">
    <property type="nucleotide sequence ID" value="NZ_NTYF01000023.1"/>
</dbReference>
<organism evidence="1 2">
    <name type="scientific">Bacillus thuringiensis</name>
    <dbReference type="NCBI Taxonomy" id="1428"/>
    <lineage>
        <taxon>Bacteria</taxon>
        <taxon>Bacillati</taxon>
        <taxon>Bacillota</taxon>
        <taxon>Bacilli</taxon>
        <taxon>Bacillales</taxon>
        <taxon>Bacillaceae</taxon>
        <taxon>Bacillus</taxon>
        <taxon>Bacillus cereus group</taxon>
    </lineage>
</organism>
<sequence>MKPLEEMGSVSSVELIVTFIDETGGQEDQEITVRKHPTKEWLCAFMYDQGFTKVDIREIKTEMKTFGLPGVIEREYEA</sequence>
<gene>
    <name evidence="1" type="ORF">CN495_08260</name>
</gene>